<feature type="region of interest" description="Disordered" evidence="1">
    <location>
        <begin position="156"/>
        <end position="176"/>
    </location>
</feature>
<name>A0ABU6YGC6_9FABA</name>
<evidence type="ECO:0000256" key="1">
    <source>
        <dbReference type="SAM" id="MobiDB-lite"/>
    </source>
</evidence>
<reference evidence="2 3" key="1">
    <citation type="journal article" date="2023" name="Plants (Basel)">
        <title>Bridging the Gap: Combining Genomics and Transcriptomics Approaches to Understand Stylosanthes scabra, an Orphan Legume from the Brazilian Caatinga.</title>
        <authorList>
            <person name="Ferreira-Neto J.R.C."/>
            <person name="da Silva M.D."/>
            <person name="Binneck E."/>
            <person name="de Melo N.F."/>
            <person name="da Silva R.H."/>
            <person name="de Melo A.L.T.M."/>
            <person name="Pandolfi V."/>
            <person name="Bustamante F.O."/>
            <person name="Brasileiro-Vidal A.C."/>
            <person name="Benko-Iseppon A.M."/>
        </authorList>
    </citation>
    <scope>NUCLEOTIDE SEQUENCE [LARGE SCALE GENOMIC DNA]</scope>
    <source>
        <tissue evidence="2">Leaves</tissue>
    </source>
</reference>
<proteinExistence type="predicted"/>
<dbReference type="PANTHER" id="PTHR37392">
    <property type="entry name" value="OS09G0556800 PROTEIN"/>
    <property type="match status" value="1"/>
</dbReference>
<evidence type="ECO:0000313" key="2">
    <source>
        <dbReference type="EMBL" id="MED6209462.1"/>
    </source>
</evidence>
<dbReference type="Proteomes" id="UP001341840">
    <property type="component" value="Unassembled WGS sequence"/>
</dbReference>
<comment type="caution">
    <text evidence="2">The sequence shown here is derived from an EMBL/GenBank/DDBJ whole genome shotgun (WGS) entry which is preliminary data.</text>
</comment>
<organism evidence="2 3">
    <name type="scientific">Stylosanthes scabra</name>
    <dbReference type="NCBI Taxonomy" id="79078"/>
    <lineage>
        <taxon>Eukaryota</taxon>
        <taxon>Viridiplantae</taxon>
        <taxon>Streptophyta</taxon>
        <taxon>Embryophyta</taxon>
        <taxon>Tracheophyta</taxon>
        <taxon>Spermatophyta</taxon>
        <taxon>Magnoliopsida</taxon>
        <taxon>eudicotyledons</taxon>
        <taxon>Gunneridae</taxon>
        <taxon>Pentapetalae</taxon>
        <taxon>rosids</taxon>
        <taxon>fabids</taxon>
        <taxon>Fabales</taxon>
        <taxon>Fabaceae</taxon>
        <taxon>Papilionoideae</taxon>
        <taxon>50 kb inversion clade</taxon>
        <taxon>dalbergioids sensu lato</taxon>
        <taxon>Dalbergieae</taxon>
        <taxon>Pterocarpus clade</taxon>
        <taxon>Stylosanthes</taxon>
    </lineage>
</organism>
<keyword evidence="3" id="KW-1185">Reference proteome</keyword>
<gene>
    <name evidence="2" type="ORF">PIB30_054882</name>
</gene>
<sequence>MALHSEGILSHSEVTTYRTHLLDTLIASPPQQEHPLILRDDLLFLQELPYAKCISEEEYHSSKRPLLQRLVVQGAHIEARDVIVAKSKDKEDHKEMNSDEEWSVIDLKNNKDKDSIVSSKNKSTRKHIKGAAALVFGFGSSHKHGKNGMEKSIFELSSDPTKGGSIHGGKWASRAI</sequence>
<dbReference type="EMBL" id="JASCZI010242078">
    <property type="protein sequence ID" value="MED6209462.1"/>
    <property type="molecule type" value="Genomic_DNA"/>
</dbReference>
<protein>
    <submittedName>
        <fullName evidence="2">Uncharacterized protein</fullName>
    </submittedName>
</protein>
<dbReference type="PANTHER" id="PTHR37392:SF1">
    <property type="entry name" value="OS09G0556800 PROTEIN"/>
    <property type="match status" value="1"/>
</dbReference>
<accession>A0ABU6YGC6</accession>
<evidence type="ECO:0000313" key="3">
    <source>
        <dbReference type="Proteomes" id="UP001341840"/>
    </source>
</evidence>